<dbReference type="InterPro" id="IPR021109">
    <property type="entry name" value="Peptidase_aspartic_dom_sf"/>
</dbReference>
<dbReference type="eggNOG" id="KOG0017">
    <property type="taxonomic scope" value="Eukaryota"/>
</dbReference>
<feature type="region of interest" description="Disordered" evidence="1">
    <location>
        <begin position="13"/>
        <end position="39"/>
    </location>
</feature>
<dbReference type="SUPFAM" id="SSF50630">
    <property type="entry name" value="Acid proteases"/>
    <property type="match status" value="1"/>
</dbReference>
<dbReference type="CDD" id="cd00303">
    <property type="entry name" value="retropepsin_like"/>
    <property type="match status" value="1"/>
</dbReference>
<evidence type="ECO:0000313" key="3">
    <source>
        <dbReference type="RefSeq" id="XP_010247685.1"/>
    </source>
</evidence>
<evidence type="ECO:0000313" key="2">
    <source>
        <dbReference type="Proteomes" id="UP000189703"/>
    </source>
</evidence>
<dbReference type="Proteomes" id="UP000189703">
    <property type="component" value="Unplaced"/>
</dbReference>
<organism evidence="2 3">
    <name type="scientific">Nelumbo nucifera</name>
    <name type="common">Sacred lotus</name>
    <dbReference type="NCBI Taxonomy" id="4432"/>
    <lineage>
        <taxon>Eukaryota</taxon>
        <taxon>Viridiplantae</taxon>
        <taxon>Streptophyta</taxon>
        <taxon>Embryophyta</taxon>
        <taxon>Tracheophyta</taxon>
        <taxon>Spermatophyta</taxon>
        <taxon>Magnoliopsida</taxon>
        <taxon>Proteales</taxon>
        <taxon>Nelumbonaceae</taxon>
        <taxon>Nelumbo</taxon>
    </lineage>
</organism>
<dbReference type="OrthoDB" id="116216at2759"/>
<protein>
    <submittedName>
        <fullName evidence="3">Uncharacterized protein LOC104590663</fullName>
    </submittedName>
</protein>
<sequence length="395" mass="44504">MVKNPREQINAIALRSGKTVGKTQKDDKEDDVADLQKETEGSTPKLNLDSIKLPILYLGRILKVNLDRQFEKFLDMPKYAKFLKEVISNKRKWEDCEMVKLNKECSASLQKKLPQKLKDPGSFSIPWTIRNTEFEKALCDLGASINLMPYSIFEKLGLHELTSTTITLQLVDRSIKYPRGIVDVLVKVGNFIIPADFIVLDMEEDRTMPLILGRPFLAMGNALIDVKDGLLTLRINGEVDTSKLEDTLKVALNNSPNQLQQEEQKFVLKSELRNLTSELDSFEVTTHNASFISLPPSHTKLLPSIVQAPIPGLNPPMKDEGGKYRKLKTRWSGPFVVAKAFPHGAIELHNGKGNTFKVNGQHLKHYIEGEQPIHHGSILSLKPPRKKKVKVKITT</sequence>
<dbReference type="PANTHER" id="PTHR33067:SF9">
    <property type="entry name" value="RNA-DIRECTED DNA POLYMERASE"/>
    <property type="match status" value="1"/>
</dbReference>
<dbReference type="RefSeq" id="XP_010247685.1">
    <property type="nucleotide sequence ID" value="XM_010249383.1"/>
</dbReference>
<dbReference type="AlphaFoldDB" id="A0A1U7ZIW9"/>
<keyword evidence="2" id="KW-1185">Reference proteome</keyword>
<dbReference type="InParanoid" id="A0A1U7ZIW9"/>
<dbReference type="PANTHER" id="PTHR33067">
    <property type="entry name" value="RNA-DIRECTED DNA POLYMERASE-RELATED"/>
    <property type="match status" value="1"/>
</dbReference>
<dbReference type="KEGG" id="nnu:104590663"/>
<dbReference type="GeneID" id="104590663"/>
<gene>
    <name evidence="3" type="primary">LOC104590663</name>
</gene>
<reference evidence="3" key="1">
    <citation type="submission" date="2025-08" db="UniProtKB">
        <authorList>
            <consortium name="RefSeq"/>
        </authorList>
    </citation>
    <scope>IDENTIFICATION</scope>
</reference>
<dbReference type="Gene3D" id="2.40.70.10">
    <property type="entry name" value="Acid Proteases"/>
    <property type="match status" value="1"/>
</dbReference>
<accession>A0A1U7ZIW9</accession>
<name>A0A1U7ZIW9_NELNU</name>
<proteinExistence type="predicted"/>
<dbReference type="Pfam" id="PF13650">
    <property type="entry name" value="Asp_protease_2"/>
    <property type="match status" value="1"/>
</dbReference>
<evidence type="ECO:0000256" key="1">
    <source>
        <dbReference type="SAM" id="MobiDB-lite"/>
    </source>
</evidence>